<organism evidence="2 3">
    <name type="scientific">Citrobacter amalonaticus</name>
    <dbReference type="NCBI Taxonomy" id="35703"/>
    <lineage>
        <taxon>Bacteria</taxon>
        <taxon>Pseudomonadati</taxon>
        <taxon>Pseudomonadota</taxon>
        <taxon>Gammaproteobacteria</taxon>
        <taxon>Enterobacterales</taxon>
        <taxon>Enterobacteriaceae</taxon>
        <taxon>Citrobacter</taxon>
    </lineage>
</organism>
<feature type="chain" id="PRO_5039402903" evidence="1">
    <location>
        <begin position="29"/>
        <end position="107"/>
    </location>
</feature>
<accession>A0A9C7QT63</accession>
<comment type="caution">
    <text evidence="2">The sequence shown here is derived from an EMBL/GenBank/DDBJ whole genome shotgun (WGS) entry which is preliminary data.</text>
</comment>
<gene>
    <name evidence="2" type="ORF">JD854_RS25270</name>
</gene>
<protein>
    <submittedName>
        <fullName evidence="2">Type 1 fimbrial protein</fullName>
    </submittedName>
</protein>
<sequence length="107" mass="11983">MSLSVARKTSVPLLRLLLLISFAPMAQASGQGGVIHFSGQIVEPPCEINHVQQHIAMSCDNEGHTQTRNYSTQELQKAPQHFKQIAAVNLRYLDEKKKLAVINIDYR</sequence>
<keyword evidence="1" id="KW-0732">Signal</keyword>
<evidence type="ECO:0000256" key="1">
    <source>
        <dbReference type="SAM" id="SignalP"/>
    </source>
</evidence>
<dbReference type="AlphaFoldDB" id="A0A9C7QT63"/>
<reference evidence="2" key="2">
    <citation type="submission" date="2022-05" db="EMBL/GenBank/DDBJ databases">
        <authorList>
            <consortium name="NCBI Pathogen Detection Project"/>
        </authorList>
    </citation>
    <scope>NUCLEOTIDE SEQUENCE</scope>
    <source>
        <strain evidence="2">CAV1698</strain>
    </source>
</reference>
<dbReference type="Proteomes" id="UP000862426">
    <property type="component" value="Unassembled WGS sequence"/>
</dbReference>
<reference evidence="2" key="1">
    <citation type="journal article" date="2018" name="Genome Biol.">
        <title>SKESA: strategic k-mer extension for scrupulous assemblies.</title>
        <authorList>
            <person name="Souvorov A."/>
            <person name="Agarwala R."/>
            <person name="Lipman D.J."/>
        </authorList>
    </citation>
    <scope>NUCLEOTIDE SEQUENCE</scope>
    <source>
        <strain evidence="2">CAV1698</strain>
    </source>
</reference>
<evidence type="ECO:0000313" key="3">
    <source>
        <dbReference type="Proteomes" id="UP000862426"/>
    </source>
</evidence>
<evidence type="ECO:0000313" key="2">
    <source>
        <dbReference type="EMBL" id="HCD1258345.1"/>
    </source>
</evidence>
<dbReference type="EMBL" id="DACYAJ020000057">
    <property type="protein sequence ID" value="HCD1258345.1"/>
    <property type="molecule type" value="Genomic_DNA"/>
</dbReference>
<feature type="signal peptide" evidence="1">
    <location>
        <begin position="1"/>
        <end position="28"/>
    </location>
</feature>
<name>A0A9C7QT63_CITAM</name>
<proteinExistence type="predicted"/>